<protein>
    <recommendedName>
        <fullName evidence="6">Heme biosynthesis operon protein HemX</fullName>
    </recommendedName>
</protein>
<evidence type="ECO:0000313" key="4">
    <source>
        <dbReference type="EMBL" id="AWI77138.1"/>
    </source>
</evidence>
<dbReference type="PANTHER" id="PTHR38043:SF1">
    <property type="entry name" value="PROTEIN HEMX"/>
    <property type="match status" value="1"/>
</dbReference>
<feature type="region of interest" description="Disordered" evidence="2">
    <location>
        <begin position="1"/>
        <end position="47"/>
    </location>
</feature>
<dbReference type="InterPro" id="IPR007470">
    <property type="entry name" value="HemX"/>
</dbReference>
<organism evidence="4 5">
    <name type="scientific">Parazoarcus communis</name>
    <dbReference type="NCBI Taxonomy" id="41977"/>
    <lineage>
        <taxon>Bacteria</taxon>
        <taxon>Pseudomonadati</taxon>
        <taxon>Pseudomonadota</taxon>
        <taxon>Betaproteobacteria</taxon>
        <taxon>Rhodocyclales</taxon>
        <taxon>Zoogloeaceae</taxon>
        <taxon>Parazoarcus</taxon>
    </lineage>
</organism>
<evidence type="ECO:0008006" key="6">
    <source>
        <dbReference type="Google" id="ProtNLM"/>
    </source>
</evidence>
<dbReference type="Proteomes" id="UP000244930">
    <property type="component" value="Chromosome"/>
</dbReference>
<dbReference type="KEGG" id="acom:CEW83_19445"/>
<sequence>MKEETPALIQPPPEATQSSAPKAEAAPEHAPETSGRDETPNTEQPAHKSGVAGWALLLAIIAIGGAGFAVWQSWEFRGQASDLREELASRLTQGDTVATEARAIARQQQELISSLQGKLGALESKVEETEGQAAALETLYQQFSRSREDGVMAEIEQAVSIAAQQLQLAGNLEAALIALQGAETRLAMHDRGQLAPLRRALVSDIEQLKQTPVVDVPGMALRLERLLVGADALPLAFVGGPQGTEGEPEKVEQSSGIPALDFAKQLALDVWHDLRGLVRVERLDPAAEPVLLAPAQSTFLRENLKIRLLTARLALLAHDGRTYAADLAQARSWVERFFDVRDDRVNFVLEELRTLEAMPVSIERKGLTNSFAALRLLQSRGGEAPARAAPAPAAKPAAVPPAAAAEPALSTPATPPVTPAPANPAPDAVPAQPAPAGDKPAAAPQS</sequence>
<dbReference type="RefSeq" id="WP_108950837.1">
    <property type="nucleotide sequence ID" value="NZ_CP022187.1"/>
</dbReference>
<name>A0A2U8GUI3_9RHOO</name>
<keyword evidence="3" id="KW-1133">Transmembrane helix</keyword>
<feature type="compositionally biased region" description="Basic and acidic residues" evidence="2">
    <location>
        <begin position="25"/>
        <end position="39"/>
    </location>
</feature>
<keyword evidence="5" id="KW-1185">Reference proteome</keyword>
<proteinExistence type="predicted"/>
<feature type="compositionally biased region" description="Low complexity" evidence="2">
    <location>
        <begin position="425"/>
        <end position="446"/>
    </location>
</feature>
<feature type="compositionally biased region" description="Low complexity" evidence="2">
    <location>
        <begin position="385"/>
        <end position="412"/>
    </location>
</feature>
<accession>A0A2U8GUI3</accession>
<evidence type="ECO:0000256" key="1">
    <source>
        <dbReference type="SAM" id="Coils"/>
    </source>
</evidence>
<gene>
    <name evidence="4" type="ORF">CEW83_19445</name>
</gene>
<reference evidence="4 5" key="1">
    <citation type="submission" date="2017-06" db="EMBL/GenBank/DDBJ databases">
        <title>Azoarcus.</title>
        <authorList>
            <person name="Woo J.-H."/>
            <person name="Kim H.-S."/>
        </authorList>
    </citation>
    <scope>NUCLEOTIDE SEQUENCE [LARGE SCALE GENOMIC DNA]</scope>
    <source>
        <strain evidence="4 5">TSPY31</strain>
    </source>
</reference>
<dbReference type="EMBL" id="CP022187">
    <property type="protein sequence ID" value="AWI77138.1"/>
    <property type="molecule type" value="Genomic_DNA"/>
</dbReference>
<evidence type="ECO:0000313" key="5">
    <source>
        <dbReference type="Proteomes" id="UP000244930"/>
    </source>
</evidence>
<feature type="compositionally biased region" description="Pro residues" evidence="2">
    <location>
        <begin position="413"/>
        <end position="424"/>
    </location>
</feature>
<keyword evidence="3" id="KW-0812">Transmembrane</keyword>
<feature type="region of interest" description="Disordered" evidence="2">
    <location>
        <begin position="385"/>
        <end position="446"/>
    </location>
</feature>
<feature type="coiled-coil region" evidence="1">
    <location>
        <begin position="105"/>
        <end position="139"/>
    </location>
</feature>
<keyword evidence="1" id="KW-0175">Coiled coil</keyword>
<feature type="transmembrane region" description="Helical" evidence="3">
    <location>
        <begin position="51"/>
        <end position="71"/>
    </location>
</feature>
<keyword evidence="3" id="KW-0472">Membrane</keyword>
<dbReference type="Pfam" id="PF04375">
    <property type="entry name" value="HemX"/>
    <property type="match status" value="1"/>
</dbReference>
<dbReference type="PANTHER" id="PTHR38043">
    <property type="entry name" value="PROTEIN HEMX"/>
    <property type="match status" value="1"/>
</dbReference>
<evidence type="ECO:0000256" key="2">
    <source>
        <dbReference type="SAM" id="MobiDB-lite"/>
    </source>
</evidence>
<evidence type="ECO:0000256" key="3">
    <source>
        <dbReference type="SAM" id="Phobius"/>
    </source>
</evidence>
<dbReference type="AlphaFoldDB" id="A0A2U8GUI3"/>